<evidence type="ECO:0000259" key="3">
    <source>
        <dbReference type="Pfam" id="PF08541"/>
    </source>
</evidence>
<dbReference type="SUPFAM" id="SSF53901">
    <property type="entry name" value="Thiolase-like"/>
    <property type="match status" value="1"/>
</dbReference>
<dbReference type="GO" id="GO:0044550">
    <property type="term" value="P:secondary metabolite biosynthetic process"/>
    <property type="evidence" value="ECO:0007669"/>
    <property type="project" value="TreeGrafter"/>
</dbReference>
<dbReference type="InterPro" id="IPR013747">
    <property type="entry name" value="ACP_syn_III_C"/>
</dbReference>
<dbReference type="InterPro" id="IPR016039">
    <property type="entry name" value="Thiolase-like"/>
</dbReference>
<accession>A0A2W7IDK8</accession>
<keyword evidence="2" id="KW-0012">Acyltransferase</keyword>
<dbReference type="GO" id="GO:0004315">
    <property type="term" value="F:3-oxoacyl-[acyl-carrier-protein] synthase activity"/>
    <property type="evidence" value="ECO:0007669"/>
    <property type="project" value="InterPro"/>
</dbReference>
<dbReference type="CDD" id="cd00830">
    <property type="entry name" value="KAS_III"/>
    <property type="match status" value="1"/>
</dbReference>
<dbReference type="InterPro" id="IPR013751">
    <property type="entry name" value="ACP_syn_III_N"/>
</dbReference>
<comment type="caution">
    <text evidence="5">The sequence shown here is derived from an EMBL/GenBank/DDBJ whole genome shotgun (WGS) entry which is preliminary data.</text>
</comment>
<dbReference type="RefSeq" id="WP_111539399.1">
    <property type="nucleotide sequence ID" value="NZ_QKYV01000001.1"/>
</dbReference>
<dbReference type="AlphaFoldDB" id="A0A2W7IDK8"/>
<evidence type="ECO:0000313" key="5">
    <source>
        <dbReference type="EMBL" id="PZW43702.1"/>
    </source>
</evidence>
<gene>
    <name evidence="5" type="ORF">LX95_00024</name>
</gene>
<protein>
    <submittedName>
        <fullName evidence="5">3-oxoacyl-[acyl-carrier-protein] synthase-3</fullName>
    </submittedName>
</protein>
<dbReference type="PANTHER" id="PTHR34069:SF2">
    <property type="entry name" value="BETA-KETOACYL-[ACYL-CARRIER-PROTEIN] SYNTHASE III"/>
    <property type="match status" value="1"/>
</dbReference>
<reference evidence="5 6" key="1">
    <citation type="submission" date="2018-06" db="EMBL/GenBank/DDBJ databases">
        <title>Genomic Encyclopedia of Archaeal and Bacterial Type Strains, Phase II (KMG-II): from individual species to whole genera.</title>
        <authorList>
            <person name="Goeker M."/>
        </authorList>
    </citation>
    <scope>NUCLEOTIDE SEQUENCE [LARGE SCALE GENOMIC DNA]</scope>
    <source>
        <strain evidence="5 6">DSM 15361</strain>
    </source>
</reference>
<feature type="domain" description="Beta-ketoacyl-[acyl-carrier-protein] synthase III C-terminal" evidence="3">
    <location>
        <begin position="254"/>
        <end position="352"/>
    </location>
</feature>
<sequence length="353" mass="38903">MAEVIIGVGSYIPQTKIINSHFLNHRFLNEDGSAINDTNDNIIRKFQAITGIDERLYAPEGVTASNMASIAAQKAIDDAKIDPETLDYIIVAHNFGDLQNKNVQGDTVPSLATRVKYELKIKNPNCVGYDLLFGCPGWLEGMIHARAFIKSGMAKRILVIGTETLSRVVDDHDRDSMIFSDGAGATIIEYKDSEDVGIIAHKSATYASAEANYLTFDGSYNKENLQPTKYIKMSGRKIYNFALTKVPAAMKACLDESGYTIKDVKKLLIHQANEKMDQAICDRFYQLFDVPAPKNVMPMSIQKLGNSSVATLPTLLDLVTRKQLKDQSIEKGDVVLFASVGAGMNINAAVYKF</sequence>
<dbReference type="Gene3D" id="3.40.47.10">
    <property type="match status" value="2"/>
</dbReference>
<dbReference type="Pfam" id="PF08545">
    <property type="entry name" value="ACP_syn_III"/>
    <property type="match status" value="1"/>
</dbReference>
<dbReference type="EMBL" id="QKYV01000001">
    <property type="protein sequence ID" value="PZW43702.1"/>
    <property type="molecule type" value="Genomic_DNA"/>
</dbReference>
<evidence type="ECO:0000259" key="4">
    <source>
        <dbReference type="Pfam" id="PF08545"/>
    </source>
</evidence>
<dbReference type="PANTHER" id="PTHR34069">
    <property type="entry name" value="3-OXOACYL-[ACYL-CARRIER-PROTEIN] SYNTHASE 3"/>
    <property type="match status" value="1"/>
</dbReference>
<evidence type="ECO:0000256" key="1">
    <source>
        <dbReference type="ARBA" id="ARBA00022679"/>
    </source>
</evidence>
<keyword evidence="6" id="KW-1185">Reference proteome</keyword>
<feature type="domain" description="Beta-ketoacyl-[acyl-carrier-protein] synthase III N-terminal" evidence="4">
    <location>
        <begin position="129"/>
        <end position="203"/>
    </location>
</feature>
<evidence type="ECO:0000313" key="6">
    <source>
        <dbReference type="Proteomes" id="UP000249542"/>
    </source>
</evidence>
<name>A0A2W7IDK8_9FLAO</name>
<proteinExistence type="predicted"/>
<dbReference type="GO" id="GO:0006633">
    <property type="term" value="P:fatty acid biosynthetic process"/>
    <property type="evidence" value="ECO:0007669"/>
    <property type="project" value="InterPro"/>
</dbReference>
<keyword evidence="1" id="KW-0808">Transferase</keyword>
<organism evidence="5 6">
    <name type="scientific">Mesonia algae</name>
    <dbReference type="NCBI Taxonomy" id="213248"/>
    <lineage>
        <taxon>Bacteria</taxon>
        <taxon>Pseudomonadati</taxon>
        <taxon>Bacteroidota</taxon>
        <taxon>Flavobacteriia</taxon>
        <taxon>Flavobacteriales</taxon>
        <taxon>Flavobacteriaceae</taxon>
        <taxon>Mesonia</taxon>
    </lineage>
</organism>
<evidence type="ECO:0000256" key="2">
    <source>
        <dbReference type="ARBA" id="ARBA00023315"/>
    </source>
</evidence>
<dbReference type="Pfam" id="PF08541">
    <property type="entry name" value="ACP_syn_III_C"/>
    <property type="match status" value="1"/>
</dbReference>
<dbReference type="Proteomes" id="UP000249542">
    <property type="component" value="Unassembled WGS sequence"/>
</dbReference>